<comment type="caution">
    <text evidence="3">The sequence shown here is derived from an EMBL/GenBank/DDBJ whole genome shotgun (WGS) entry which is preliminary data.</text>
</comment>
<keyword evidence="2" id="KW-0812">Transmembrane</keyword>
<dbReference type="GO" id="GO:0016020">
    <property type="term" value="C:membrane"/>
    <property type="evidence" value="ECO:0007669"/>
    <property type="project" value="InterPro"/>
</dbReference>
<protein>
    <recommendedName>
        <fullName evidence="5">FxsA family protein</fullName>
    </recommendedName>
</protein>
<evidence type="ECO:0000313" key="3">
    <source>
        <dbReference type="EMBL" id="GAB77169.1"/>
    </source>
</evidence>
<dbReference type="Pfam" id="PF04186">
    <property type="entry name" value="FxsA"/>
    <property type="match status" value="1"/>
</dbReference>
<feature type="region of interest" description="Disordered" evidence="1">
    <location>
        <begin position="112"/>
        <end position="141"/>
    </location>
</feature>
<feature type="transmembrane region" description="Helical" evidence="2">
    <location>
        <begin position="67"/>
        <end position="91"/>
    </location>
</feature>
<dbReference type="InterPro" id="IPR007313">
    <property type="entry name" value="FxsA"/>
</dbReference>
<dbReference type="NCBIfam" id="NF008528">
    <property type="entry name" value="PRK11463.1-2"/>
    <property type="match status" value="1"/>
</dbReference>
<evidence type="ECO:0000256" key="1">
    <source>
        <dbReference type="SAM" id="MobiDB-lite"/>
    </source>
</evidence>
<dbReference type="Proteomes" id="UP000008495">
    <property type="component" value="Unassembled WGS sequence"/>
</dbReference>
<organism evidence="3 4">
    <name type="scientific">Austwickia chelonae NBRC 105200</name>
    <dbReference type="NCBI Taxonomy" id="1184607"/>
    <lineage>
        <taxon>Bacteria</taxon>
        <taxon>Bacillati</taxon>
        <taxon>Actinomycetota</taxon>
        <taxon>Actinomycetes</taxon>
        <taxon>Micrococcales</taxon>
        <taxon>Dermatophilaceae</taxon>
        <taxon>Austwickia</taxon>
    </lineage>
</organism>
<dbReference type="EMBL" id="BAGZ01000005">
    <property type="protein sequence ID" value="GAB77169.1"/>
    <property type="molecule type" value="Genomic_DNA"/>
</dbReference>
<evidence type="ECO:0008006" key="5">
    <source>
        <dbReference type="Google" id="ProtNLM"/>
    </source>
</evidence>
<evidence type="ECO:0000313" key="4">
    <source>
        <dbReference type="Proteomes" id="UP000008495"/>
    </source>
</evidence>
<keyword evidence="2" id="KW-1133">Transmembrane helix</keyword>
<accession>K6VKC0</accession>
<keyword evidence="2" id="KW-0472">Membrane</keyword>
<dbReference type="eggNOG" id="COG3030">
    <property type="taxonomic scope" value="Bacteria"/>
</dbReference>
<dbReference type="PANTHER" id="PTHR35335">
    <property type="entry name" value="UPF0716 PROTEIN FXSA"/>
    <property type="match status" value="1"/>
</dbReference>
<name>K6VKC0_9MICO</name>
<dbReference type="PANTHER" id="PTHR35335:SF1">
    <property type="entry name" value="UPF0716 PROTEIN FXSA"/>
    <property type="match status" value="1"/>
</dbReference>
<reference evidence="3 4" key="1">
    <citation type="submission" date="2012-08" db="EMBL/GenBank/DDBJ databases">
        <title>Whole genome shotgun sequence of Austwickia chelonae NBRC 105200.</title>
        <authorList>
            <person name="Yoshida I."/>
            <person name="Hosoyama A."/>
            <person name="Tsuchikane K."/>
            <person name="Katsumata H."/>
            <person name="Ando Y."/>
            <person name="Ohji S."/>
            <person name="Hamada M."/>
            <person name="Tamura T."/>
            <person name="Yamazoe A."/>
            <person name="Yamazaki S."/>
            <person name="Fujita N."/>
        </authorList>
    </citation>
    <scope>NUCLEOTIDE SEQUENCE [LARGE SCALE GENOMIC DNA]</scope>
    <source>
        <strain evidence="3 4">NBRC 105200</strain>
    </source>
</reference>
<sequence>MVMPLAEIAVILAVGRTIGGWPTFILLLAESLFGAWLMKREGRSTWRQLSEALQVGRMPGKELTDSALVLVGGALLLTPGFITDAIGFFAVAPPTRPIARRILQGAVERRLFAGGPPERPGPGQGTDKGEDGPDIVSGKVL</sequence>
<keyword evidence="4" id="KW-1185">Reference proteome</keyword>
<evidence type="ECO:0000256" key="2">
    <source>
        <dbReference type="SAM" id="Phobius"/>
    </source>
</evidence>
<gene>
    <name evidence="3" type="ORF">AUCHE_05_00740</name>
</gene>
<dbReference type="AlphaFoldDB" id="K6VKC0"/>
<proteinExistence type="predicted"/>
<dbReference type="STRING" id="100225.SAMN05421595_0984"/>